<evidence type="ECO:0000313" key="2">
    <source>
        <dbReference type="EMBL" id="BCD97827.1"/>
    </source>
</evidence>
<reference evidence="2 3" key="1">
    <citation type="journal article" date="2022" name="IScience">
        <title>An ultrasensitive nanofiber-based assay for enzymatic hydrolysis and deep-sea microbial degradation of cellulose.</title>
        <authorList>
            <person name="Tsudome M."/>
            <person name="Tachioka M."/>
            <person name="Miyazaki M."/>
            <person name="Uchimura K."/>
            <person name="Tsuda M."/>
            <person name="Takaki Y."/>
            <person name="Deguchi S."/>
        </authorList>
    </citation>
    <scope>NUCLEOTIDE SEQUENCE [LARGE SCALE GENOMIC DNA]</scope>
    <source>
        <strain evidence="2 3">GE09</strain>
    </source>
</reference>
<feature type="chain" id="PRO_5043024395" description="Outer membrane protein beta-barrel domain-containing protein" evidence="1">
    <location>
        <begin position="22"/>
        <end position="213"/>
    </location>
</feature>
<dbReference type="Proteomes" id="UP001320119">
    <property type="component" value="Chromosome"/>
</dbReference>
<name>A0AAN1WHS6_9GAMM</name>
<keyword evidence="1" id="KW-0732">Signal</keyword>
<organism evidence="2 3">
    <name type="scientific">Marinagarivorans cellulosilyticus</name>
    <dbReference type="NCBI Taxonomy" id="2721545"/>
    <lineage>
        <taxon>Bacteria</taxon>
        <taxon>Pseudomonadati</taxon>
        <taxon>Pseudomonadota</taxon>
        <taxon>Gammaproteobacteria</taxon>
        <taxon>Cellvibrionales</taxon>
        <taxon>Cellvibrionaceae</taxon>
        <taxon>Marinagarivorans</taxon>
    </lineage>
</organism>
<dbReference type="SUPFAM" id="SSF56925">
    <property type="entry name" value="OMPA-like"/>
    <property type="match status" value="1"/>
</dbReference>
<dbReference type="AlphaFoldDB" id="A0AAN1WHS6"/>
<protein>
    <recommendedName>
        <fullName evidence="4">Outer membrane protein beta-barrel domain-containing protein</fullName>
    </recommendedName>
</protein>
<feature type="signal peptide" evidence="1">
    <location>
        <begin position="1"/>
        <end position="21"/>
    </location>
</feature>
<dbReference type="KEGG" id="marq:MARGE09_P2028"/>
<sequence>MSLFSRCILIAIAVMTNNCLAAERDGIYVGGSILQSNIDTSDDEVGIYDDYVYIDEYTTGFKFLAGYFYGLTDKIDIGIEVDYREFGIVDSYASQYYEEGGEGDVVIAANAYQEYATTTRYRQDVSAINFYGLLGINLGKMGFFAKYGSSFNDSDVENSEGNLFHSDYSSTYGIGAKFQLGSVAVRSEYEVIDFKPTGGNYMYMFSVGGTVTF</sequence>
<dbReference type="EMBL" id="AP023086">
    <property type="protein sequence ID" value="BCD97827.1"/>
    <property type="molecule type" value="Genomic_DNA"/>
</dbReference>
<dbReference type="InterPro" id="IPR011250">
    <property type="entry name" value="OMP/PagP_B-barrel"/>
</dbReference>
<evidence type="ECO:0000313" key="3">
    <source>
        <dbReference type="Proteomes" id="UP001320119"/>
    </source>
</evidence>
<gene>
    <name evidence="2" type="ORF">MARGE09_P2028</name>
</gene>
<evidence type="ECO:0000256" key="1">
    <source>
        <dbReference type="SAM" id="SignalP"/>
    </source>
</evidence>
<evidence type="ECO:0008006" key="4">
    <source>
        <dbReference type="Google" id="ProtNLM"/>
    </source>
</evidence>
<proteinExistence type="predicted"/>
<accession>A0AAN1WHS6</accession>
<keyword evidence="3" id="KW-1185">Reference proteome</keyword>